<organism evidence="2 3">
    <name type="scientific">Mytilus edulis</name>
    <name type="common">Blue mussel</name>
    <dbReference type="NCBI Taxonomy" id="6550"/>
    <lineage>
        <taxon>Eukaryota</taxon>
        <taxon>Metazoa</taxon>
        <taxon>Spiralia</taxon>
        <taxon>Lophotrochozoa</taxon>
        <taxon>Mollusca</taxon>
        <taxon>Bivalvia</taxon>
        <taxon>Autobranchia</taxon>
        <taxon>Pteriomorphia</taxon>
        <taxon>Mytilida</taxon>
        <taxon>Mytiloidea</taxon>
        <taxon>Mytilidae</taxon>
        <taxon>Mytilinae</taxon>
        <taxon>Mytilus</taxon>
    </lineage>
</organism>
<dbReference type="Gene3D" id="3.60.10.10">
    <property type="entry name" value="Endonuclease/exonuclease/phosphatase"/>
    <property type="match status" value="1"/>
</dbReference>
<accession>A0A8S3QPM9</accession>
<sequence>MSQNLENKGEKRPRLSDGETPKPEGKLYKMSSDDDDIKTQFKTIIESMNDIKKGQSSMQKMFESKLDKMKTELMSSIDDKVKVLKSDIDLQWGQQQTKIEQLSNSVESVMNRLTVVEGVVAEGSMSGATNVNQTNQSYQNNQVNPLNNDEVTVIASGVPFEEGEDILIKAKQIVAEINTEISENDIVAAFRLKSRRQDRPGFVKIIATNVDTKRRILREKHKLRNSTNFKNIYLRSSKSHVERMFEINTRTLLKELPHGSSYRLTANGRIIKKTTEPANENEQTDGDFNSRLGNLKDVASEFDTVSTRETIDKTHNQHGQSFSEFLNDSKFCVLNGRSGEQSNKFTSISLKGKAVVDYVCVPHDIVENCKNFEIITCNEIIESERIQHLIGTRSRIPDHAFLMFDYVENFIIKSENVKHNVLSTKKRFRFKEIPSNFMCSDITKEAIHMKMGNSMNITNTSDTTIRVLVAPDPEWKISDIFVGANSFTVGKYDEIHTLKDLWVVWNNIIGLKDFENKYDMVSQVKSLFDKYGIQVGPGKMCGIHPVGNPSSKPVYQPPPPPPPQNVPVSDKRGTPNTRPKNCSHLQLTVESRNYT</sequence>
<feature type="compositionally biased region" description="Pro residues" evidence="1">
    <location>
        <begin position="555"/>
        <end position="565"/>
    </location>
</feature>
<gene>
    <name evidence="2" type="ORF">MEDL_13338</name>
</gene>
<keyword evidence="3" id="KW-1185">Reference proteome</keyword>
<dbReference type="EMBL" id="CAJPWZ010000689">
    <property type="protein sequence ID" value="CAG2198593.1"/>
    <property type="molecule type" value="Genomic_DNA"/>
</dbReference>
<dbReference type="OrthoDB" id="10055415at2759"/>
<protein>
    <submittedName>
        <fullName evidence="2">Uncharacterized protein</fullName>
    </submittedName>
</protein>
<feature type="region of interest" description="Disordered" evidence="1">
    <location>
        <begin position="1"/>
        <end position="34"/>
    </location>
</feature>
<evidence type="ECO:0000313" key="2">
    <source>
        <dbReference type="EMBL" id="CAG2198593.1"/>
    </source>
</evidence>
<name>A0A8S3QPM9_MYTED</name>
<evidence type="ECO:0000256" key="1">
    <source>
        <dbReference type="SAM" id="MobiDB-lite"/>
    </source>
</evidence>
<dbReference type="InterPro" id="IPR036691">
    <property type="entry name" value="Endo/exonu/phosph_ase_sf"/>
</dbReference>
<evidence type="ECO:0000313" key="3">
    <source>
        <dbReference type="Proteomes" id="UP000683360"/>
    </source>
</evidence>
<reference evidence="2" key="1">
    <citation type="submission" date="2021-03" db="EMBL/GenBank/DDBJ databases">
        <authorList>
            <person name="Bekaert M."/>
        </authorList>
    </citation>
    <scope>NUCLEOTIDE SEQUENCE</scope>
</reference>
<feature type="compositionally biased region" description="Basic and acidic residues" evidence="1">
    <location>
        <begin position="7"/>
        <end position="27"/>
    </location>
</feature>
<feature type="region of interest" description="Disordered" evidence="1">
    <location>
        <begin position="546"/>
        <end position="595"/>
    </location>
</feature>
<feature type="compositionally biased region" description="Polar residues" evidence="1">
    <location>
        <begin position="574"/>
        <end position="595"/>
    </location>
</feature>
<comment type="caution">
    <text evidence="2">The sequence shown here is derived from an EMBL/GenBank/DDBJ whole genome shotgun (WGS) entry which is preliminary data.</text>
</comment>
<dbReference type="Proteomes" id="UP000683360">
    <property type="component" value="Unassembled WGS sequence"/>
</dbReference>
<proteinExistence type="predicted"/>
<dbReference type="AlphaFoldDB" id="A0A8S3QPM9"/>